<dbReference type="Proteomes" id="UP000315783">
    <property type="component" value="Unassembled WGS sequence"/>
</dbReference>
<sequence>MEPRANVRGRGIKQQLSNSGRSPLPNMQGEEGGTRRYGKGALRAECLRLARE</sequence>
<evidence type="ECO:0000313" key="2">
    <source>
        <dbReference type="EMBL" id="TQV96144.1"/>
    </source>
</evidence>
<organism evidence="2 3">
    <name type="scientific">Cordyceps javanica</name>
    <dbReference type="NCBI Taxonomy" id="43265"/>
    <lineage>
        <taxon>Eukaryota</taxon>
        <taxon>Fungi</taxon>
        <taxon>Dikarya</taxon>
        <taxon>Ascomycota</taxon>
        <taxon>Pezizomycotina</taxon>
        <taxon>Sordariomycetes</taxon>
        <taxon>Hypocreomycetidae</taxon>
        <taxon>Hypocreales</taxon>
        <taxon>Cordycipitaceae</taxon>
        <taxon>Cordyceps</taxon>
    </lineage>
</organism>
<evidence type="ECO:0000256" key="1">
    <source>
        <dbReference type="SAM" id="MobiDB-lite"/>
    </source>
</evidence>
<protein>
    <submittedName>
        <fullName evidence="2">Uncharacterized protein</fullName>
    </submittedName>
</protein>
<dbReference type="EMBL" id="SPUK01000006">
    <property type="protein sequence ID" value="TQV96144.1"/>
    <property type="molecule type" value="Genomic_DNA"/>
</dbReference>
<name>A0A545V347_9HYPO</name>
<feature type="region of interest" description="Disordered" evidence="1">
    <location>
        <begin position="1"/>
        <end position="40"/>
    </location>
</feature>
<evidence type="ECO:0000313" key="3">
    <source>
        <dbReference type="Proteomes" id="UP000315783"/>
    </source>
</evidence>
<accession>A0A545V347</accession>
<gene>
    <name evidence="2" type="ORF">IF1G_04727</name>
</gene>
<reference evidence="2 3" key="1">
    <citation type="journal article" date="2019" name="Appl. Microbiol. Biotechnol.">
        <title>Genome sequence of Isaria javanica and comparative genome analysis insights into family S53 peptidase evolution in fungal entomopathogens.</title>
        <authorList>
            <person name="Lin R."/>
            <person name="Zhang X."/>
            <person name="Xin B."/>
            <person name="Zou M."/>
            <person name="Gao Y."/>
            <person name="Qin F."/>
            <person name="Hu Q."/>
            <person name="Xie B."/>
            <person name="Cheng X."/>
        </authorList>
    </citation>
    <scope>NUCLEOTIDE SEQUENCE [LARGE SCALE GENOMIC DNA]</scope>
    <source>
        <strain evidence="2 3">IJ1G</strain>
    </source>
</reference>
<dbReference type="AlphaFoldDB" id="A0A545V347"/>
<proteinExistence type="predicted"/>
<comment type="caution">
    <text evidence="2">The sequence shown here is derived from an EMBL/GenBank/DDBJ whole genome shotgun (WGS) entry which is preliminary data.</text>
</comment>
<keyword evidence="3" id="KW-1185">Reference proteome</keyword>